<organism evidence="2 3">
    <name type="scientific">Klebsiella pneumoniae</name>
    <dbReference type="NCBI Taxonomy" id="573"/>
    <lineage>
        <taxon>Bacteria</taxon>
        <taxon>Pseudomonadati</taxon>
        <taxon>Pseudomonadota</taxon>
        <taxon>Gammaproteobacteria</taxon>
        <taxon>Enterobacterales</taxon>
        <taxon>Enterobacteriaceae</taxon>
        <taxon>Klebsiella/Raoultella group</taxon>
        <taxon>Klebsiella</taxon>
        <taxon>Klebsiella pneumoniae complex</taxon>
    </lineage>
</organism>
<feature type="transmembrane region" description="Helical" evidence="1">
    <location>
        <begin position="57"/>
        <end position="80"/>
    </location>
</feature>
<keyword evidence="1" id="KW-0472">Membrane</keyword>
<proteinExistence type="predicted"/>
<dbReference type="EMBL" id="UAWQ01000017">
    <property type="protein sequence ID" value="SQC44365.1"/>
    <property type="molecule type" value="Genomic_DNA"/>
</dbReference>
<evidence type="ECO:0000256" key="1">
    <source>
        <dbReference type="SAM" id="Phobius"/>
    </source>
</evidence>
<keyword evidence="1" id="KW-1133">Transmembrane helix</keyword>
<keyword evidence="1" id="KW-0812">Transmembrane</keyword>
<dbReference type="AlphaFoldDB" id="A0A2X3FE70"/>
<protein>
    <submittedName>
        <fullName evidence="2">Citrate transporter family protein</fullName>
    </submittedName>
</protein>
<evidence type="ECO:0000313" key="2">
    <source>
        <dbReference type="EMBL" id="SQC44365.1"/>
    </source>
</evidence>
<evidence type="ECO:0000313" key="3">
    <source>
        <dbReference type="Proteomes" id="UP000251721"/>
    </source>
</evidence>
<sequence>MTFTHKIFGPMLMAAGVPPQGTTAVLLASSQVDWFGPFPSSDMFGQMGLAQSTHLKYMLYNGWAIVVANIILFALLFQILV</sequence>
<reference evidence="2 3" key="1">
    <citation type="submission" date="2018-06" db="EMBL/GenBank/DDBJ databases">
        <authorList>
            <consortium name="Pathogen Informatics"/>
            <person name="Doyle S."/>
        </authorList>
    </citation>
    <scope>NUCLEOTIDE SEQUENCE [LARGE SCALE GENOMIC DNA]</scope>
    <source>
        <strain evidence="2 3">NCTC13465</strain>
    </source>
</reference>
<name>A0A2X3FE70_KLEPN</name>
<accession>A0A2X3FE70</accession>
<dbReference type="Proteomes" id="UP000251721">
    <property type="component" value="Unassembled WGS sequence"/>
</dbReference>
<gene>
    <name evidence="2" type="ORF">NCTC13465_02875</name>
</gene>